<evidence type="ECO:0000256" key="1">
    <source>
        <dbReference type="ARBA" id="ARBA00022694"/>
    </source>
</evidence>
<dbReference type="PANTHER" id="PTHR14742">
    <property type="entry name" value="RIBONUCLEASE P SUBUNIT P21"/>
    <property type="match status" value="1"/>
</dbReference>
<proteinExistence type="inferred from homology"/>
<feature type="compositionally biased region" description="Polar residues" evidence="5">
    <location>
        <begin position="56"/>
        <end position="76"/>
    </location>
</feature>
<gene>
    <name evidence="6" type="ORF">NLJ89_g2576</name>
</gene>
<dbReference type="Gene3D" id="6.20.50.20">
    <property type="match status" value="1"/>
</dbReference>
<evidence type="ECO:0000256" key="4">
    <source>
        <dbReference type="ARBA" id="ARBA00038402"/>
    </source>
</evidence>
<keyword evidence="1" id="KW-0819">tRNA processing</keyword>
<evidence type="ECO:0000256" key="5">
    <source>
        <dbReference type="SAM" id="MobiDB-lite"/>
    </source>
</evidence>
<evidence type="ECO:0000256" key="2">
    <source>
        <dbReference type="ARBA" id="ARBA00022723"/>
    </source>
</evidence>
<evidence type="ECO:0000313" key="7">
    <source>
        <dbReference type="Proteomes" id="UP001148786"/>
    </source>
</evidence>
<comment type="similarity">
    <text evidence="4">Belongs to the eukaryotic/archaeal RNase P protein component 4 family.</text>
</comment>
<evidence type="ECO:0000256" key="3">
    <source>
        <dbReference type="ARBA" id="ARBA00022833"/>
    </source>
</evidence>
<dbReference type="GO" id="GO:0005655">
    <property type="term" value="C:nucleolar ribonuclease P complex"/>
    <property type="evidence" value="ECO:0007669"/>
    <property type="project" value="TreeGrafter"/>
</dbReference>
<dbReference type="Pfam" id="PF04032">
    <property type="entry name" value="Rpr2"/>
    <property type="match status" value="1"/>
</dbReference>
<dbReference type="EMBL" id="JANKHO010000162">
    <property type="protein sequence ID" value="KAJ3514097.1"/>
    <property type="molecule type" value="Genomic_DNA"/>
</dbReference>
<keyword evidence="3" id="KW-0862">Zinc</keyword>
<comment type="caution">
    <text evidence="6">The sequence shown here is derived from an EMBL/GenBank/DDBJ whole genome shotgun (WGS) entry which is preliminary data.</text>
</comment>
<dbReference type="GO" id="GO:0046872">
    <property type="term" value="F:metal ion binding"/>
    <property type="evidence" value="ECO:0007669"/>
    <property type="project" value="UniProtKB-KW"/>
</dbReference>
<feature type="region of interest" description="Disordered" evidence="5">
    <location>
        <begin position="41"/>
        <end position="97"/>
    </location>
</feature>
<dbReference type="OrthoDB" id="128536at2759"/>
<accession>A0A9W8MYN6</accession>
<evidence type="ECO:0000313" key="6">
    <source>
        <dbReference type="EMBL" id="KAJ3514097.1"/>
    </source>
</evidence>
<keyword evidence="2" id="KW-0479">Metal-binding</keyword>
<dbReference type="AlphaFoldDB" id="A0A9W8MYN6"/>
<feature type="compositionally biased region" description="Basic and acidic residues" evidence="5">
    <location>
        <begin position="41"/>
        <end position="54"/>
    </location>
</feature>
<keyword evidence="7" id="KW-1185">Reference proteome</keyword>
<feature type="region of interest" description="Disordered" evidence="5">
    <location>
        <begin position="183"/>
        <end position="218"/>
    </location>
</feature>
<dbReference type="InterPro" id="IPR007175">
    <property type="entry name" value="Rpr2/Snm1/Rpp21"/>
</dbReference>
<name>A0A9W8MYN6_9AGAR</name>
<organism evidence="6 7">
    <name type="scientific">Agrocybe chaxingu</name>
    <dbReference type="NCBI Taxonomy" id="84603"/>
    <lineage>
        <taxon>Eukaryota</taxon>
        <taxon>Fungi</taxon>
        <taxon>Dikarya</taxon>
        <taxon>Basidiomycota</taxon>
        <taxon>Agaricomycotina</taxon>
        <taxon>Agaricomycetes</taxon>
        <taxon>Agaricomycetidae</taxon>
        <taxon>Agaricales</taxon>
        <taxon>Agaricineae</taxon>
        <taxon>Strophariaceae</taxon>
        <taxon>Agrocybe</taxon>
    </lineage>
</organism>
<reference evidence="6" key="1">
    <citation type="submission" date="2022-07" db="EMBL/GenBank/DDBJ databases">
        <title>Genome Sequence of Agrocybe chaxingu.</title>
        <authorList>
            <person name="Buettner E."/>
        </authorList>
    </citation>
    <scope>NUCLEOTIDE SEQUENCE</scope>
    <source>
        <strain evidence="6">MP-N11</strain>
    </source>
</reference>
<evidence type="ECO:0008006" key="8">
    <source>
        <dbReference type="Google" id="ProtNLM"/>
    </source>
</evidence>
<feature type="compositionally biased region" description="Basic residues" evidence="5">
    <location>
        <begin position="78"/>
        <end position="90"/>
    </location>
</feature>
<dbReference type="Proteomes" id="UP001148786">
    <property type="component" value="Unassembled WGS sequence"/>
</dbReference>
<protein>
    <recommendedName>
        <fullName evidence="8">Rpr2-domain-containing protein</fullName>
    </recommendedName>
</protein>
<dbReference type="GO" id="GO:0008033">
    <property type="term" value="P:tRNA processing"/>
    <property type="evidence" value="ECO:0007669"/>
    <property type="project" value="UniProtKB-KW"/>
</dbReference>
<dbReference type="PANTHER" id="PTHR14742:SF0">
    <property type="entry name" value="RIBONUCLEASE P PROTEIN SUBUNIT P21"/>
    <property type="match status" value="1"/>
</dbReference>
<sequence>MAKRQKEETANLNATPNRDIIQRLNFLYQASVYLQSIPAAEEDRSCKGKEREDTVSESGGMSMTIGQGSTRTTAQSTKTKRKPKKARRPVNRQTPGDLARSYIRCMRVVGQKTTVKIDSSLKRSLCSNCNTTLVPGSSATVRVKKLPSHGHATVYTCLHCKTTKRIPAPLTRVKLATPEIEIPTMGSPSARHPSLLSQFRGGKKNSARLPPLSTRTDAGHAVFRGGEELVVDQERGTGLAFA</sequence>